<proteinExistence type="predicted"/>
<keyword evidence="2" id="KW-1185">Reference proteome</keyword>
<protein>
    <submittedName>
        <fullName evidence="1">Antibiotic biosynthesis monooxygenase</fullName>
    </submittedName>
</protein>
<dbReference type="SUPFAM" id="SSF54909">
    <property type="entry name" value="Dimeric alpha+beta barrel"/>
    <property type="match status" value="1"/>
</dbReference>
<dbReference type="RefSeq" id="WP_159303254.1">
    <property type="nucleotide sequence ID" value="NZ_LR733271.1"/>
</dbReference>
<dbReference type="GO" id="GO:0004497">
    <property type="term" value="F:monooxygenase activity"/>
    <property type="evidence" value="ECO:0007669"/>
    <property type="project" value="UniProtKB-KW"/>
</dbReference>
<reference evidence="1 2" key="1">
    <citation type="submission" date="2019-10" db="EMBL/GenBank/DDBJ databases">
        <authorList>
            <person name="Karimi E."/>
        </authorList>
    </citation>
    <scope>NUCLEOTIDE SEQUENCE [LARGE SCALE GENOMIC DNA]</scope>
    <source>
        <strain evidence="1">Maribacter sp. 151</strain>
    </source>
</reference>
<dbReference type="InterPro" id="IPR011008">
    <property type="entry name" value="Dimeric_a/b-barrel"/>
</dbReference>
<dbReference type="Proteomes" id="UP000430202">
    <property type="component" value="Unassembled WGS sequence"/>
</dbReference>
<name>A0A653TY29_9FLAO</name>
<gene>
    <name evidence="1" type="ORF">MARI151_40082</name>
</gene>
<dbReference type="AlphaFoldDB" id="A0A653TY29"/>
<sequence>MIARIWEGRTKVEHLNEYEEFMKVRAIPDYSSTDGFIKLMFLKNTDNQFAYFKLITVWENLEVIKNFAGEDYEIAKYYPEDKNYLIDFPEKVTHFEIFADQ</sequence>
<keyword evidence="1" id="KW-0503">Monooxygenase</keyword>
<keyword evidence="1" id="KW-0560">Oxidoreductase</keyword>
<accession>A0A653TY29</accession>
<evidence type="ECO:0000313" key="2">
    <source>
        <dbReference type="Proteomes" id="UP000430202"/>
    </source>
</evidence>
<dbReference type="EMBL" id="CABWLR010000004">
    <property type="protein sequence ID" value="VXB85673.1"/>
    <property type="molecule type" value="Genomic_DNA"/>
</dbReference>
<evidence type="ECO:0000313" key="1">
    <source>
        <dbReference type="EMBL" id="VXB85673.1"/>
    </source>
</evidence>
<organism evidence="1 2">
    <name type="scientific">Maribacter litoralis</name>
    <dbReference type="NCBI Taxonomy" id="2059726"/>
    <lineage>
        <taxon>Bacteria</taxon>
        <taxon>Pseudomonadati</taxon>
        <taxon>Bacteroidota</taxon>
        <taxon>Flavobacteriia</taxon>
        <taxon>Flavobacteriales</taxon>
        <taxon>Flavobacteriaceae</taxon>
        <taxon>Maribacter</taxon>
    </lineage>
</organism>